<proteinExistence type="predicted"/>
<dbReference type="RefSeq" id="WP_004490643.1">
    <property type="nucleotide sequence ID" value="NZ_JASEXO010000048.1"/>
</dbReference>
<dbReference type="GO" id="GO:0003677">
    <property type="term" value="F:DNA binding"/>
    <property type="evidence" value="ECO:0007669"/>
    <property type="project" value="UniProtKB-KW"/>
</dbReference>
<protein>
    <submittedName>
        <fullName evidence="3">Transcriptional regulator</fullName>
    </submittedName>
</protein>
<dbReference type="InterPro" id="IPR050807">
    <property type="entry name" value="TransReg_Diox_bact_type"/>
</dbReference>
<evidence type="ECO:0000256" key="1">
    <source>
        <dbReference type="ARBA" id="ARBA00023125"/>
    </source>
</evidence>
<evidence type="ECO:0000313" key="4">
    <source>
        <dbReference type="Proteomes" id="UP000189337"/>
    </source>
</evidence>
<keyword evidence="1" id="KW-0238">DNA-binding</keyword>
<dbReference type="PROSITE" id="PS50943">
    <property type="entry name" value="HTH_CROC1"/>
    <property type="match status" value="1"/>
</dbReference>
<dbReference type="GO" id="GO:0005829">
    <property type="term" value="C:cytosol"/>
    <property type="evidence" value="ECO:0007669"/>
    <property type="project" value="TreeGrafter"/>
</dbReference>
<dbReference type="InterPro" id="IPR001387">
    <property type="entry name" value="Cro/C1-type_HTH"/>
</dbReference>
<dbReference type="Proteomes" id="UP000189337">
    <property type="component" value="Unassembled WGS sequence"/>
</dbReference>
<evidence type="ECO:0000313" key="3">
    <source>
        <dbReference type="EMBL" id="ONF90898.1"/>
    </source>
</evidence>
<dbReference type="Gene3D" id="1.10.260.40">
    <property type="entry name" value="lambda repressor-like DNA-binding domains"/>
    <property type="match status" value="1"/>
</dbReference>
<sequence length="81" mass="9254">MDYDSFQKNVSKRIKQYRLDKKLSQEEVSGLDMGVRVYQRIESGNGAPSLKSLFRIANALGVHPKELLNVLMTDEKPKKSK</sequence>
<evidence type="ECO:0000259" key="2">
    <source>
        <dbReference type="PROSITE" id="PS50943"/>
    </source>
</evidence>
<dbReference type="Pfam" id="PF01381">
    <property type="entry name" value="HTH_3"/>
    <property type="match status" value="1"/>
</dbReference>
<dbReference type="InterPro" id="IPR010982">
    <property type="entry name" value="Lambda_DNA-bd_dom_sf"/>
</dbReference>
<name>A0AB73M977_9LEPT</name>
<dbReference type="PANTHER" id="PTHR46797">
    <property type="entry name" value="HTH-TYPE TRANSCRIPTIONAL REGULATOR"/>
    <property type="match status" value="1"/>
</dbReference>
<dbReference type="EMBL" id="MTSU01000032">
    <property type="protein sequence ID" value="ONF90898.1"/>
    <property type="molecule type" value="Genomic_DNA"/>
</dbReference>
<gene>
    <name evidence="3" type="ORF">BWD14_19175</name>
</gene>
<dbReference type="PANTHER" id="PTHR46797:SF19">
    <property type="entry name" value="BLL2473 PROTEIN"/>
    <property type="match status" value="1"/>
</dbReference>
<organism evidence="3 4">
    <name type="scientific">Leptospira santarosai</name>
    <dbReference type="NCBI Taxonomy" id="28183"/>
    <lineage>
        <taxon>Bacteria</taxon>
        <taxon>Pseudomonadati</taxon>
        <taxon>Spirochaetota</taxon>
        <taxon>Spirochaetia</taxon>
        <taxon>Leptospirales</taxon>
        <taxon>Leptospiraceae</taxon>
        <taxon>Leptospira</taxon>
    </lineage>
</organism>
<reference evidence="3 4" key="1">
    <citation type="submission" date="2017-01" db="EMBL/GenBank/DDBJ databases">
        <title>Comparative genomic analysis of Brazilian Leptospira santarosai.</title>
        <authorList>
            <person name="Moreno L.Z."/>
            <person name="Miraglia F."/>
            <person name="Kremer F.S."/>
            <person name="Eslabao M.R."/>
            <person name="Lilenbaum W."/>
            <person name="Dellagostin O.A."/>
            <person name="Moreno A.M."/>
        </authorList>
    </citation>
    <scope>NUCLEOTIDE SEQUENCE [LARGE SCALE GENOMIC DNA]</scope>
    <source>
        <strain evidence="3 4">M52/8-19</strain>
    </source>
</reference>
<accession>A0AB73M977</accession>
<dbReference type="CDD" id="cd00093">
    <property type="entry name" value="HTH_XRE"/>
    <property type="match status" value="1"/>
</dbReference>
<dbReference type="SMART" id="SM00530">
    <property type="entry name" value="HTH_XRE"/>
    <property type="match status" value="1"/>
</dbReference>
<dbReference type="AlphaFoldDB" id="A0AB73M977"/>
<dbReference type="GO" id="GO:0003700">
    <property type="term" value="F:DNA-binding transcription factor activity"/>
    <property type="evidence" value="ECO:0007669"/>
    <property type="project" value="TreeGrafter"/>
</dbReference>
<feature type="domain" description="HTH cro/C1-type" evidence="2">
    <location>
        <begin position="14"/>
        <end position="67"/>
    </location>
</feature>
<comment type="caution">
    <text evidence="3">The sequence shown here is derived from an EMBL/GenBank/DDBJ whole genome shotgun (WGS) entry which is preliminary data.</text>
</comment>
<dbReference type="SUPFAM" id="SSF47413">
    <property type="entry name" value="lambda repressor-like DNA-binding domains"/>
    <property type="match status" value="1"/>
</dbReference>